<evidence type="ECO:0000259" key="2">
    <source>
        <dbReference type="PROSITE" id="PS51186"/>
    </source>
</evidence>
<evidence type="ECO:0000313" key="4">
    <source>
        <dbReference type="Proteomes" id="UP000464468"/>
    </source>
</evidence>
<dbReference type="PANTHER" id="PTHR42791">
    <property type="entry name" value="GNAT FAMILY ACETYLTRANSFERASE"/>
    <property type="match status" value="1"/>
</dbReference>
<keyword evidence="4" id="KW-1185">Reference proteome</keyword>
<dbReference type="CDD" id="cd04301">
    <property type="entry name" value="NAT_SF"/>
    <property type="match status" value="1"/>
</dbReference>
<dbReference type="InterPro" id="IPR052523">
    <property type="entry name" value="Trichothecene_AcTrans"/>
</dbReference>
<gene>
    <name evidence="3" type="ORF">GVO57_13780</name>
</gene>
<organism evidence="3 4">
    <name type="scientific">Sphingomonas changnyeongensis</name>
    <dbReference type="NCBI Taxonomy" id="2698679"/>
    <lineage>
        <taxon>Bacteria</taxon>
        <taxon>Pseudomonadati</taxon>
        <taxon>Pseudomonadota</taxon>
        <taxon>Alphaproteobacteria</taxon>
        <taxon>Sphingomonadales</taxon>
        <taxon>Sphingomonadaceae</taxon>
        <taxon>Sphingomonas</taxon>
    </lineage>
</organism>
<reference evidence="3 4" key="1">
    <citation type="submission" date="2020-01" db="EMBL/GenBank/DDBJ databases">
        <title>Sphingomonas sp. C33 whole genome sequece.</title>
        <authorList>
            <person name="Park C."/>
        </authorList>
    </citation>
    <scope>NUCLEOTIDE SEQUENCE [LARGE SCALE GENOMIC DNA]</scope>
    <source>
        <strain evidence="3 4">C33</strain>
    </source>
</reference>
<dbReference type="GO" id="GO:0016747">
    <property type="term" value="F:acyltransferase activity, transferring groups other than amino-acyl groups"/>
    <property type="evidence" value="ECO:0007669"/>
    <property type="project" value="InterPro"/>
</dbReference>
<feature type="region of interest" description="Disordered" evidence="1">
    <location>
        <begin position="217"/>
        <end position="236"/>
    </location>
</feature>
<sequence>MFFRGGERRVMGGAGENDLGIGEASDRAGDSGASATGGLRRAGAADWRTLGRLVGQAFADDPVSRWTLGPPETIEAVFTALGRHVYLPRGICMIADQGGGTMWLGPGGSKAMPILPQLALVARLIGAGGPGAVGRALAVDRAMRRRRPAEPHFYLFAVGVAAEARGAGLGRRLIAATLEQADRAGLPAWLENSNPRNESLYRGLGFVPVETFAPAPGAPPLTTMQRPVPRPVVPHR</sequence>
<dbReference type="SUPFAM" id="SSF55729">
    <property type="entry name" value="Acyl-CoA N-acyltransferases (Nat)"/>
    <property type="match status" value="1"/>
</dbReference>
<dbReference type="EMBL" id="CP047895">
    <property type="protein sequence ID" value="QHL91669.1"/>
    <property type="molecule type" value="Genomic_DNA"/>
</dbReference>
<proteinExistence type="predicted"/>
<dbReference type="Gene3D" id="3.40.630.30">
    <property type="match status" value="1"/>
</dbReference>
<dbReference type="Pfam" id="PF00583">
    <property type="entry name" value="Acetyltransf_1"/>
    <property type="match status" value="1"/>
</dbReference>
<dbReference type="PANTHER" id="PTHR42791:SF1">
    <property type="entry name" value="N-ACETYLTRANSFERASE DOMAIN-CONTAINING PROTEIN"/>
    <property type="match status" value="1"/>
</dbReference>
<accession>A0A7Z2NYK4</accession>
<keyword evidence="3" id="KW-0808">Transferase</keyword>
<evidence type="ECO:0000313" key="3">
    <source>
        <dbReference type="EMBL" id="QHL91669.1"/>
    </source>
</evidence>
<evidence type="ECO:0000256" key="1">
    <source>
        <dbReference type="SAM" id="MobiDB-lite"/>
    </source>
</evidence>
<protein>
    <submittedName>
        <fullName evidence="3">GNAT family N-acetyltransferase</fullName>
    </submittedName>
</protein>
<dbReference type="Proteomes" id="UP000464468">
    <property type="component" value="Chromosome"/>
</dbReference>
<dbReference type="InterPro" id="IPR000182">
    <property type="entry name" value="GNAT_dom"/>
</dbReference>
<feature type="region of interest" description="Disordered" evidence="1">
    <location>
        <begin position="14"/>
        <end position="35"/>
    </location>
</feature>
<dbReference type="AlphaFoldDB" id="A0A7Z2NYK4"/>
<dbReference type="RefSeq" id="WP_160593705.1">
    <property type="nucleotide sequence ID" value="NZ_CP047895.1"/>
</dbReference>
<name>A0A7Z2NYK4_9SPHN</name>
<dbReference type="KEGG" id="schy:GVO57_13780"/>
<feature type="domain" description="N-acetyltransferase" evidence="2">
    <location>
        <begin position="147"/>
        <end position="229"/>
    </location>
</feature>
<dbReference type="InterPro" id="IPR016181">
    <property type="entry name" value="Acyl_CoA_acyltransferase"/>
</dbReference>
<dbReference type="PROSITE" id="PS51186">
    <property type="entry name" value="GNAT"/>
    <property type="match status" value="1"/>
</dbReference>